<feature type="transmembrane region" description="Helical" evidence="8">
    <location>
        <begin position="191"/>
        <end position="212"/>
    </location>
</feature>
<dbReference type="PANTHER" id="PTHR43057:SF1">
    <property type="entry name" value="ARSENICAL-RESISTANCE PROTEIN 3"/>
    <property type="match status" value="1"/>
</dbReference>
<protein>
    <submittedName>
        <fullName evidence="9">Arsenic resistance protein</fullName>
    </submittedName>
</protein>
<keyword evidence="7 8" id="KW-0472">Membrane</keyword>
<dbReference type="PANTHER" id="PTHR43057">
    <property type="entry name" value="ARSENITE EFFLUX TRANSPORTER"/>
    <property type="match status" value="1"/>
</dbReference>
<dbReference type="InterPro" id="IPR002657">
    <property type="entry name" value="BilAc:Na_symport/Acr3"/>
</dbReference>
<feature type="transmembrane region" description="Helical" evidence="8">
    <location>
        <begin position="126"/>
        <end position="147"/>
    </location>
</feature>
<feature type="transmembrane region" description="Helical" evidence="8">
    <location>
        <begin position="96"/>
        <end position="114"/>
    </location>
</feature>
<gene>
    <name evidence="9" type="ORF">E0687_04865</name>
</gene>
<dbReference type="AlphaFoldDB" id="A0A4Y9FE40"/>
<dbReference type="RefSeq" id="WP_135259937.1">
    <property type="nucleotide sequence ID" value="NZ_SJZF01000006.1"/>
</dbReference>
<dbReference type="GO" id="GO:0005886">
    <property type="term" value="C:plasma membrane"/>
    <property type="evidence" value="ECO:0007669"/>
    <property type="project" value="UniProtKB-SubCell"/>
</dbReference>
<dbReference type="EMBL" id="SJZF01000006">
    <property type="protein sequence ID" value="TFU26773.1"/>
    <property type="molecule type" value="Genomic_DNA"/>
</dbReference>
<dbReference type="GO" id="GO:0015297">
    <property type="term" value="F:antiporter activity"/>
    <property type="evidence" value="ECO:0007669"/>
    <property type="project" value="InterPro"/>
</dbReference>
<keyword evidence="3" id="KW-0813">Transport</keyword>
<organism evidence="9 10">
    <name type="scientific">Thermus tengchongensis</name>
    <dbReference type="NCBI Taxonomy" id="1214928"/>
    <lineage>
        <taxon>Bacteria</taxon>
        <taxon>Thermotogati</taxon>
        <taxon>Deinococcota</taxon>
        <taxon>Deinococci</taxon>
        <taxon>Thermales</taxon>
        <taxon>Thermaceae</taxon>
        <taxon>Thermus</taxon>
    </lineage>
</organism>
<keyword evidence="6 8" id="KW-1133">Transmembrane helix</keyword>
<evidence type="ECO:0000313" key="10">
    <source>
        <dbReference type="Proteomes" id="UP000297668"/>
    </source>
</evidence>
<evidence type="ECO:0000256" key="5">
    <source>
        <dbReference type="ARBA" id="ARBA00022692"/>
    </source>
</evidence>
<dbReference type="Pfam" id="PF01758">
    <property type="entry name" value="SBF"/>
    <property type="match status" value="1"/>
</dbReference>
<evidence type="ECO:0000256" key="4">
    <source>
        <dbReference type="ARBA" id="ARBA00022475"/>
    </source>
</evidence>
<proteinExistence type="inferred from homology"/>
<reference evidence="9 10" key="1">
    <citation type="submission" date="2019-03" db="EMBL/GenBank/DDBJ databases">
        <title>Thermus tengchongensis species for the arsenic transformation mechanism.</title>
        <authorList>
            <person name="Yuan G.C."/>
        </authorList>
    </citation>
    <scope>NUCLEOTIDE SEQUENCE [LARGE SCALE GENOMIC DNA]</scope>
    <source>
        <strain evidence="9 10">15W</strain>
    </source>
</reference>
<evidence type="ECO:0000256" key="7">
    <source>
        <dbReference type="ARBA" id="ARBA00023136"/>
    </source>
</evidence>
<dbReference type="GO" id="GO:0015105">
    <property type="term" value="F:arsenite transmembrane transporter activity"/>
    <property type="evidence" value="ECO:0007669"/>
    <property type="project" value="TreeGrafter"/>
</dbReference>
<feature type="transmembrane region" description="Helical" evidence="8">
    <location>
        <begin position="67"/>
        <end position="90"/>
    </location>
</feature>
<keyword evidence="5 8" id="KW-0812">Transmembrane</keyword>
<dbReference type="InterPro" id="IPR004706">
    <property type="entry name" value="Arsenical-R_Acr3"/>
</dbReference>
<dbReference type="GO" id="GO:0015104">
    <property type="term" value="F:antimonite transmembrane transporter activity"/>
    <property type="evidence" value="ECO:0007669"/>
    <property type="project" value="TreeGrafter"/>
</dbReference>
<comment type="subcellular location">
    <subcellularLocation>
        <location evidence="1">Cell membrane</location>
        <topology evidence="1">Multi-pass membrane protein</topology>
    </subcellularLocation>
</comment>
<dbReference type="Proteomes" id="UP000297668">
    <property type="component" value="Unassembled WGS sequence"/>
</dbReference>
<evidence type="ECO:0000256" key="1">
    <source>
        <dbReference type="ARBA" id="ARBA00004651"/>
    </source>
</evidence>
<evidence type="ECO:0000256" key="2">
    <source>
        <dbReference type="ARBA" id="ARBA00010110"/>
    </source>
</evidence>
<evidence type="ECO:0000256" key="3">
    <source>
        <dbReference type="ARBA" id="ARBA00022448"/>
    </source>
</evidence>
<feature type="transmembrane region" description="Helical" evidence="8">
    <location>
        <begin position="159"/>
        <end position="179"/>
    </location>
</feature>
<name>A0A4Y9FE40_9DEIN</name>
<feature type="transmembrane region" description="Helical" evidence="8">
    <location>
        <begin position="37"/>
        <end position="58"/>
    </location>
</feature>
<dbReference type="InterPro" id="IPR038770">
    <property type="entry name" value="Na+/solute_symporter_sf"/>
</dbReference>
<sequence>MRALLERHQFPLYLGAALLGAALGLGAPALAPWGEVLLWPVLAALLFATFLQVPLLALRRAFRDRGFLLAGLVGNFLLVPLLVFGLLPLLPPDPGLRLGVALVLLVPCTDWFLAFAHLGRGDVARALALTPLNLFLQLLLLPLYLALLGGGVEGLPAASLGEAALVVLLPLLLALLLQARSLGPALAARTASWPVPLLALVVFLVALGHAGYLPGLRAHLGGLLALFALYLLLALGLAWVLARLFRLEAKAGRTLAFSLGTRNSFLVLPLALALPEGMALAPLVIVFQALVELLGMGVAVRFVPRLFP</sequence>
<feature type="transmembrane region" description="Helical" evidence="8">
    <location>
        <begin position="12"/>
        <end position="31"/>
    </location>
</feature>
<evidence type="ECO:0000256" key="6">
    <source>
        <dbReference type="ARBA" id="ARBA00022989"/>
    </source>
</evidence>
<comment type="caution">
    <text evidence="9">The sequence shown here is derived from an EMBL/GenBank/DDBJ whole genome shotgun (WGS) entry which is preliminary data.</text>
</comment>
<dbReference type="Gene3D" id="1.20.1530.20">
    <property type="match status" value="1"/>
</dbReference>
<accession>A0A4Y9FE40</accession>
<feature type="transmembrane region" description="Helical" evidence="8">
    <location>
        <begin position="218"/>
        <end position="242"/>
    </location>
</feature>
<evidence type="ECO:0000313" key="9">
    <source>
        <dbReference type="EMBL" id="TFU26773.1"/>
    </source>
</evidence>
<comment type="similarity">
    <text evidence="2">Belongs to the arsenical resistance-3 (ACR3) (TC 2.A.59) family.</text>
</comment>
<evidence type="ECO:0000256" key="8">
    <source>
        <dbReference type="SAM" id="Phobius"/>
    </source>
</evidence>
<keyword evidence="4" id="KW-1003">Cell membrane</keyword>